<proteinExistence type="inferred from homology"/>
<dbReference type="Proteomes" id="UP000184310">
    <property type="component" value="Unassembled WGS sequence"/>
</dbReference>
<dbReference type="GO" id="GO:0005886">
    <property type="term" value="C:plasma membrane"/>
    <property type="evidence" value="ECO:0007669"/>
    <property type="project" value="UniProtKB-SubCell"/>
</dbReference>
<keyword evidence="5 9" id="KW-0812">Transmembrane</keyword>
<name>A0A1M6UF99_9CLOT</name>
<evidence type="ECO:0000256" key="5">
    <source>
        <dbReference type="ARBA" id="ARBA00022692"/>
    </source>
</evidence>
<dbReference type="Gene3D" id="1.10.1760.20">
    <property type="match status" value="1"/>
</dbReference>
<comment type="similarity">
    <text evidence="2 8">Belongs to the prokaryotic riboflavin transporter (P-RFT) (TC 2.A.87) family.</text>
</comment>
<evidence type="ECO:0000313" key="10">
    <source>
        <dbReference type="EMBL" id="SHK67831.1"/>
    </source>
</evidence>
<evidence type="ECO:0000313" key="11">
    <source>
        <dbReference type="Proteomes" id="UP000184310"/>
    </source>
</evidence>
<evidence type="ECO:0000256" key="2">
    <source>
        <dbReference type="ARBA" id="ARBA00005540"/>
    </source>
</evidence>
<keyword evidence="11" id="KW-1185">Reference proteome</keyword>
<keyword evidence="4 8" id="KW-1003">Cell membrane</keyword>
<dbReference type="InterPro" id="IPR025720">
    <property type="entry name" value="RibU"/>
</dbReference>
<dbReference type="OrthoDB" id="9809216at2"/>
<comment type="function">
    <text evidence="8">Probably a riboflavin-binding protein that interacts with the energy-coupling factor (ECF) ABC-transporter complex.</text>
</comment>
<gene>
    <name evidence="10" type="ORF">SAMN02745163_04252</name>
</gene>
<evidence type="ECO:0000256" key="6">
    <source>
        <dbReference type="ARBA" id="ARBA00022989"/>
    </source>
</evidence>
<feature type="transmembrane region" description="Helical" evidence="9">
    <location>
        <begin position="111"/>
        <end position="133"/>
    </location>
</feature>
<dbReference type="AlphaFoldDB" id="A0A1M6UF99"/>
<organism evidence="10 11">
    <name type="scientific">Clostridium cavendishii DSM 21758</name>
    <dbReference type="NCBI Taxonomy" id="1121302"/>
    <lineage>
        <taxon>Bacteria</taxon>
        <taxon>Bacillati</taxon>
        <taxon>Bacillota</taxon>
        <taxon>Clostridia</taxon>
        <taxon>Eubacteriales</taxon>
        <taxon>Clostridiaceae</taxon>
        <taxon>Clostridium</taxon>
    </lineage>
</organism>
<keyword evidence="3 8" id="KW-0813">Transport</keyword>
<dbReference type="GO" id="GO:0032217">
    <property type="term" value="F:riboflavin transmembrane transporter activity"/>
    <property type="evidence" value="ECO:0007669"/>
    <property type="project" value="UniProtKB-UniRule"/>
</dbReference>
<dbReference type="Pfam" id="PF12822">
    <property type="entry name" value="ECF_trnsprt"/>
    <property type="match status" value="1"/>
</dbReference>
<dbReference type="PANTHER" id="PTHR38438:SF1">
    <property type="entry name" value="RIBOFLAVIN TRANSPORTER RIBU"/>
    <property type="match status" value="1"/>
</dbReference>
<evidence type="ECO:0000256" key="8">
    <source>
        <dbReference type="PIRNR" id="PIRNR037778"/>
    </source>
</evidence>
<keyword evidence="7 8" id="KW-0472">Membrane</keyword>
<protein>
    <recommendedName>
        <fullName evidence="8">Riboflavin transporter</fullName>
    </recommendedName>
</protein>
<feature type="transmembrane region" description="Helical" evidence="9">
    <location>
        <begin position="12"/>
        <end position="33"/>
    </location>
</feature>
<evidence type="ECO:0000256" key="3">
    <source>
        <dbReference type="ARBA" id="ARBA00022448"/>
    </source>
</evidence>
<evidence type="ECO:0000256" key="1">
    <source>
        <dbReference type="ARBA" id="ARBA00004651"/>
    </source>
</evidence>
<feature type="transmembrane region" description="Helical" evidence="9">
    <location>
        <begin position="145"/>
        <end position="175"/>
    </location>
</feature>
<sequence length="196" mass="21343">MKNVNERLNKQIKIALLGAIAVVLMYFDFPIPGFPPFLKIDLSDIPALIGGFILGPVAGVVIELIKNLIYALIKGSGSAMIGELANFSVGAVWVFTSASIYKRGKDRKQTILSLIIGFVVMAVFASLLNYFVLLPMYAKMFKMNFGNVAVFVSTVILPFNLIKGSVVSVATLALYKGILPVIKKESLKENNKKALL</sequence>
<keyword evidence="6 9" id="KW-1133">Transmembrane helix</keyword>
<dbReference type="STRING" id="1121302.SAMN02745163_04252"/>
<dbReference type="InterPro" id="IPR024529">
    <property type="entry name" value="ECF_trnsprt_substrate-spec"/>
</dbReference>
<evidence type="ECO:0000256" key="7">
    <source>
        <dbReference type="ARBA" id="ARBA00023136"/>
    </source>
</evidence>
<reference evidence="10 11" key="1">
    <citation type="submission" date="2016-11" db="EMBL/GenBank/DDBJ databases">
        <authorList>
            <person name="Jaros S."/>
            <person name="Januszkiewicz K."/>
            <person name="Wedrychowicz H."/>
        </authorList>
    </citation>
    <scope>NUCLEOTIDE SEQUENCE [LARGE SCALE GENOMIC DNA]</scope>
    <source>
        <strain evidence="10 11">DSM 21758</strain>
    </source>
</reference>
<accession>A0A1M6UF99</accession>
<comment type="subcellular location">
    <subcellularLocation>
        <location evidence="1">Cell membrane</location>
        <topology evidence="1">Multi-pass membrane protein</topology>
    </subcellularLocation>
</comment>
<dbReference type="PANTHER" id="PTHR38438">
    <property type="entry name" value="RIBOFLAVIN TRANSPORTER RIBU"/>
    <property type="match status" value="1"/>
</dbReference>
<dbReference type="EMBL" id="FQZB01000023">
    <property type="protein sequence ID" value="SHK67831.1"/>
    <property type="molecule type" value="Genomic_DNA"/>
</dbReference>
<dbReference type="RefSeq" id="WP_072993109.1">
    <property type="nucleotide sequence ID" value="NZ_FQZB01000023.1"/>
</dbReference>
<feature type="transmembrane region" description="Helical" evidence="9">
    <location>
        <begin position="45"/>
        <end position="65"/>
    </location>
</feature>
<evidence type="ECO:0000256" key="9">
    <source>
        <dbReference type="SAM" id="Phobius"/>
    </source>
</evidence>
<dbReference type="PIRSF" id="PIRSF037778">
    <property type="entry name" value="UCP037778_transp_RibU"/>
    <property type="match status" value="1"/>
</dbReference>
<evidence type="ECO:0000256" key="4">
    <source>
        <dbReference type="ARBA" id="ARBA00022475"/>
    </source>
</evidence>